<dbReference type="KEGG" id="rmar:GBA65_00645"/>
<accession>A0A6G8PS00</accession>
<reference evidence="3 4" key="1">
    <citation type="submission" date="2019-10" db="EMBL/GenBank/DDBJ databases">
        <title>Rubrobacter sp nov SCSIO 52915 isolated from a deep-sea sediment in the South China Sea.</title>
        <authorList>
            <person name="Chen R.W."/>
        </authorList>
    </citation>
    <scope>NUCLEOTIDE SEQUENCE [LARGE SCALE GENOMIC DNA]</scope>
    <source>
        <strain evidence="3 4">SCSIO 52915</strain>
    </source>
</reference>
<evidence type="ECO:0000313" key="4">
    <source>
        <dbReference type="Proteomes" id="UP000502706"/>
    </source>
</evidence>
<dbReference type="RefSeq" id="WP_166394936.1">
    <property type="nucleotide sequence ID" value="NZ_CP045121.1"/>
</dbReference>
<evidence type="ECO:0000256" key="2">
    <source>
        <dbReference type="SAM" id="Phobius"/>
    </source>
</evidence>
<organism evidence="3 4">
    <name type="scientific">Rubrobacter marinus</name>
    <dbReference type="NCBI Taxonomy" id="2653852"/>
    <lineage>
        <taxon>Bacteria</taxon>
        <taxon>Bacillati</taxon>
        <taxon>Actinomycetota</taxon>
        <taxon>Rubrobacteria</taxon>
        <taxon>Rubrobacterales</taxon>
        <taxon>Rubrobacteraceae</taxon>
        <taxon>Rubrobacter</taxon>
    </lineage>
</organism>
<evidence type="ECO:0000256" key="1">
    <source>
        <dbReference type="SAM" id="MobiDB-lite"/>
    </source>
</evidence>
<name>A0A6G8PS00_9ACTN</name>
<protein>
    <submittedName>
        <fullName evidence="3">Uncharacterized protein</fullName>
    </submittedName>
</protein>
<evidence type="ECO:0000313" key="3">
    <source>
        <dbReference type="EMBL" id="QIN77268.1"/>
    </source>
</evidence>
<sequence>MVFQGGAEGNTLAVFNPATGSGVGGVFLGMIFGIMSFVGWKAAASLGEETRDPHTSIPAPCSGRWRSSARTTSS</sequence>
<keyword evidence="2" id="KW-1133">Transmembrane helix</keyword>
<dbReference type="EMBL" id="CP045121">
    <property type="protein sequence ID" value="QIN77268.1"/>
    <property type="molecule type" value="Genomic_DNA"/>
</dbReference>
<gene>
    <name evidence="3" type="ORF">GBA65_00645</name>
</gene>
<keyword evidence="2" id="KW-0472">Membrane</keyword>
<feature type="region of interest" description="Disordered" evidence="1">
    <location>
        <begin position="49"/>
        <end position="74"/>
    </location>
</feature>
<dbReference type="AlphaFoldDB" id="A0A6G8PS00"/>
<dbReference type="Gene3D" id="1.20.1740.10">
    <property type="entry name" value="Amino acid/polyamine transporter I"/>
    <property type="match status" value="1"/>
</dbReference>
<keyword evidence="4" id="KW-1185">Reference proteome</keyword>
<feature type="transmembrane region" description="Helical" evidence="2">
    <location>
        <begin position="20"/>
        <end position="40"/>
    </location>
</feature>
<dbReference type="Proteomes" id="UP000502706">
    <property type="component" value="Chromosome"/>
</dbReference>
<keyword evidence="2" id="KW-0812">Transmembrane</keyword>
<proteinExistence type="predicted"/>